<gene>
    <name evidence="2" type="ORF">FF041_35670</name>
</gene>
<dbReference type="AlphaFoldDB" id="A0A646KSP7"/>
<name>A0A646KSP7_STRJU</name>
<dbReference type="EMBL" id="VCLA01000199">
    <property type="protein sequence ID" value="MQT05255.1"/>
    <property type="molecule type" value="Genomic_DNA"/>
</dbReference>
<organism evidence="2 3">
    <name type="scientific">Streptomyces jumonjinensis</name>
    <dbReference type="NCBI Taxonomy" id="1945"/>
    <lineage>
        <taxon>Bacteria</taxon>
        <taxon>Bacillati</taxon>
        <taxon>Actinomycetota</taxon>
        <taxon>Actinomycetes</taxon>
        <taxon>Kitasatosporales</taxon>
        <taxon>Streptomycetaceae</taxon>
        <taxon>Streptomyces</taxon>
    </lineage>
</organism>
<evidence type="ECO:0000313" key="2">
    <source>
        <dbReference type="EMBL" id="MQT05255.1"/>
    </source>
</evidence>
<evidence type="ECO:0000313" key="3">
    <source>
        <dbReference type="Proteomes" id="UP000419138"/>
    </source>
</evidence>
<dbReference type="RefSeq" id="WP_323372130.1">
    <property type="nucleotide sequence ID" value="NZ_JBEPDZ010000011.1"/>
</dbReference>
<proteinExistence type="predicted"/>
<accession>A0A646KSP7</accession>
<comment type="caution">
    <text evidence="2">The sequence shown here is derived from an EMBL/GenBank/DDBJ whole genome shotgun (WGS) entry which is preliminary data.</text>
</comment>
<keyword evidence="3" id="KW-1185">Reference proteome</keyword>
<dbReference type="InterPro" id="IPR007278">
    <property type="entry name" value="DUF397"/>
</dbReference>
<dbReference type="Proteomes" id="UP000419138">
    <property type="component" value="Unassembled WGS sequence"/>
</dbReference>
<evidence type="ECO:0000259" key="1">
    <source>
        <dbReference type="Pfam" id="PF04149"/>
    </source>
</evidence>
<protein>
    <submittedName>
        <fullName evidence="2">DUF397 domain-containing protein</fullName>
    </submittedName>
</protein>
<feature type="domain" description="DUF397" evidence="1">
    <location>
        <begin position="8"/>
        <end position="60"/>
    </location>
</feature>
<dbReference type="Pfam" id="PF04149">
    <property type="entry name" value="DUF397"/>
    <property type="match status" value="1"/>
</dbReference>
<reference evidence="2 3" key="1">
    <citation type="submission" date="2019-05" db="EMBL/GenBank/DDBJ databases">
        <title>Comparative genomics and metabolomics analyses of clavulanic acid producing Streptomyces species provides insight into specialized metabolism and evolution of beta-lactam biosynthetic gene clusters.</title>
        <authorList>
            <person name="Moore M.A."/>
            <person name="Cruz-Morales P."/>
            <person name="Barona Gomez F."/>
            <person name="Kapil T."/>
        </authorList>
    </citation>
    <scope>NUCLEOTIDE SEQUENCE [LARGE SCALE GENOMIC DNA]</scope>
    <source>
        <strain evidence="2 3">NRRL 5741</strain>
    </source>
</reference>
<sequence length="68" mass="7022">MTTTTEPLNWIKSSYSGNGGQCVEWAPATVSATGVVPVRDSKRPTGPVLMVSADAFAGLVVLAQSAEL</sequence>